<dbReference type="AlphaFoldDB" id="A0A7X2ZBQ7"/>
<dbReference type="Pfam" id="PF13679">
    <property type="entry name" value="Methyltransf_32"/>
    <property type="match status" value="1"/>
</dbReference>
<reference evidence="2 3" key="1">
    <citation type="submission" date="2019-11" db="EMBL/GenBank/DDBJ databases">
        <title>Draft genome sequences of five Paenibacillus species of dairy origin.</title>
        <authorList>
            <person name="Olajide A.M."/>
            <person name="Chen S."/>
            <person name="Lapointe G."/>
        </authorList>
    </citation>
    <scope>NUCLEOTIDE SEQUENCE [LARGE SCALE GENOMIC DNA]</scope>
    <source>
        <strain evidence="2 3">2CS3</strain>
    </source>
</reference>
<evidence type="ECO:0000313" key="2">
    <source>
        <dbReference type="EMBL" id="MUG71912.1"/>
    </source>
</evidence>
<comment type="caution">
    <text evidence="2">The sequence shown here is derived from an EMBL/GenBank/DDBJ whole genome shotgun (WGS) entry which is preliminary data.</text>
</comment>
<keyword evidence="3" id="KW-1185">Reference proteome</keyword>
<dbReference type="SUPFAM" id="SSF53335">
    <property type="entry name" value="S-adenosyl-L-methionine-dependent methyltransferases"/>
    <property type="match status" value="1"/>
</dbReference>
<name>A0A7X2ZBQ7_9BACL</name>
<dbReference type="Gene3D" id="3.40.50.150">
    <property type="entry name" value="Vaccinia Virus protein VP39"/>
    <property type="match status" value="1"/>
</dbReference>
<dbReference type="CDD" id="cd02440">
    <property type="entry name" value="AdoMet_MTases"/>
    <property type="match status" value="1"/>
</dbReference>
<proteinExistence type="predicted"/>
<keyword evidence="2" id="KW-0489">Methyltransferase</keyword>
<sequence length="405" mass="45366">MQELYEIVDRLVRENTLIQATLSQPRRNEPDGCSKVTVKPVMLKGELHYQFSAFFGPKVKHENVSPAETTGKLVQWLTDDFRQGLLQAVEADYQALLSKKGKLAVLRKPPTKKADTARPPEHNRKKNYVLEEGTQIPFLVELGIMNAEGKVLAKKYDKFRQINRFLEMIADVLPHLPQGRTLNIIDFGCGKSYLTFALYHFLHEMRGMDLRIVGLDLKEDVIAFCGALADKLGFDRLRFLVGDIAQYDELRQVDMVVTLHACDTATDAALDKAVRWGASVILSVPCCQHELFRQVKSEALAPLLQHGILKERFAALATDAMRAKLLELAGYKTQLLEFIDLEHTPKNLLIRAVKNAAALSPDEGAKLAAEYAGFRDFLHADPYLERALASELPALTRNSGQDGAL</sequence>
<dbReference type="GO" id="GO:0005737">
    <property type="term" value="C:cytoplasm"/>
    <property type="evidence" value="ECO:0007669"/>
    <property type="project" value="TreeGrafter"/>
</dbReference>
<dbReference type="InterPro" id="IPR025714">
    <property type="entry name" value="Methyltranfer_dom"/>
</dbReference>
<evidence type="ECO:0000259" key="1">
    <source>
        <dbReference type="Pfam" id="PF13679"/>
    </source>
</evidence>
<dbReference type="Proteomes" id="UP000450917">
    <property type="component" value="Unassembled WGS sequence"/>
</dbReference>
<dbReference type="InterPro" id="IPR029063">
    <property type="entry name" value="SAM-dependent_MTases_sf"/>
</dbReference>
<dbReference type="PANTHER" id="PTHR13369:SF3">
    <property type="entry name" value="METHYLTRANSFERASE DOMAIN-CONTAINING PROTEIN"/>
    <property type="match status" value="1"/>
</dbReference>
<dbReference type="PANTHER" id="PTHR13369">
    <property type="match status" value="1"/>
</dbReference>
<dbReference type="EMBL" id="WNZX01000011">
    <property type="protein sequence ID" value="MUG71912.1"/>
    <property type="molecule type" value="Genomic_DNA"/>
</dbReference>
<gene>
    <name evidence="2" type="ORF">GNP93_14665</name>
</gene>
<organism evidence="2 3">
    <name type="scientific">Paenibacillus validus</name>
    <dbReference type="NCBI Taxonomy" id="44253"/>
    <lineage>
        <taxon>Bacteria</taxon>
        <taxon>Bacillati</taxon>
        <taxon>Bacillota</taxon>
        <taxon>Bacilli</taxon>
        <taxon>Bacillales</taxon>
        <taxon>Paenibacillaceae</taxon>
        <taxon>Paenibacillus</taxon>
    </lineage>
</organism>
<dbReference type="RefSeq" id="WP_127605106.1">
    <property type="nucleotide sequence ID" value="NZ_JARTHJ010000435.1"/>
</dbReference>
<protein>
    <submittedName>
        <fullName evidence="2">Methyltransferase</fullName>
    </submittedName>
</protein>
<accession>A0A7X2ZBQ7</accession>
<evidence type="ECO:0000313" key="3">
    <source>
        <dbReference type="Proteomes" id="UP000450917"/>
    </source>
</evidence>
<keyword evidence="2" id="KW-0808">Transferase</keyword>
<dbReference type="GO" id="GO:0008168">
    <property type="term" value="F:methyltransferase activity"/>
    <property type="evidence" value="ECO:0007669"/>
    <property type="project" value="UniProtKB-KW"/>
</dbReference>
<feature type="domain" description="Methyltransferase" evidence="1">
    <location>
        <begin position="157"/>
        <end position="292"/>
    </location>
</feature>
<dbReference type="GO" id="GO:0032259">
    <property type="term" value="P:methylation"/>
    <property type="evidence" value="ECO:0007669"/>
    <property type="project" value="UniProtKB-KW"/>
</dbReference>